<gene>
    <name evidence="1" type="ORF">FBU59_000310</name>
</gene>
<reference evidence="1" key="1">
    <citation type="submission" date="2022-07" db="EMBL/GenBank/DDBJ databases">
        <title>Phylogenomic reconstructions and comparative analyses of Kickxellomycotina fungi.</title>
        <authorList>
            <person name="Reynolds N.K."/>
            <person name="Stajich J.E."/>
            <person name="Barry K."/>
            <person name="Grigoriev I.V."/>
            <person name="Crous P."/>
            <person name="Smith M.E."/>
        </authorList>
    </citation>
    <scope>NUCLEOTIDE SEQUENCE</scope>
    <source>
        <strain evidence="1">NRRL 5244</strain>
    </source>
</reference>
<organism evidence="1 2">
    <name type="scientific">Linderina macrospora</name>
    <dbReference type="NCBI Taxonomy" id="4868"/>
    <lineage>
        <taxon>Eukaryota</taxon>
        <taxon>Fungi</taxon>
        <taxon>Fungi incertae sedis</taxon>
        <taxon>Zoopagomycota</taxon>
        <taxon>Kickxellomycotina</taxon>
        <taxon>Kickxellomycetes</taxon>
        <taxon>Kickxellales</taxon>
        <taxon>Kickxellaceae</taxon>
        <taxon>Linderina</taxon>
    </lineage>
</organism>
<sequence>MERQVQSELVIRISSSPCNAVFHGENVYGATSIPVDSLDTSLVQKVILQFDNPAGCDLLVAKLFEFFDSRDWSTLRYVSLHQCYYNEVLPQNVVDGDGRRAADIMKRIIALIPSVNGLRLSCKDWCLGRDGRLDEILGQRAATLNELSFDQLQPFDLSRLALPSLTVLDIGSDIIGNVDTVLPQLYMKALRKLTLQSVTKQQFVSLFSDKTGAVSVFSELEYLDLIFSSDENEDMEIDDPQHAGIFSFPKLRYLHICNHRAELRYFFQNFIPSPLARLRFYGRCGYMKDIDFSVFGQLEEISISRCFLQLDEAAEIHRRVVTAGIPLRLVSLGLNCYPGLPYIKPTGCSLVRKYATAAVMDAVQLSETLVQMPLVFRFAFKYHSMNTGSVTIEEIVNTLANADMSPLNSKLEVLQALGSQNIASIGVNSLSTELAEMISVIARLPMLQILEISTDPVECELLLKRVMDEFQSRGLGQELSHFGSLQIINSY</sequence>
<proteinExistence type="predicted"/>
<keyword evidence="2" id="KW-1185">Reference proteome</keyword>
<evidence type="ECO:0000313" key="1">
    <source>
        <dbReference type="EMBL" id="KAJ1951196.1"/>
    </source>
</evidence>
<accession>A0ACC1JH80</accession>
<comment type="caution">
    <text evidence="1">The sequence shown here is derived from an EMBL/GenBank/DDBJ whole genome shotgun (WGS) entry which is preliminary data.</text>
</comment>
<evidence type="ECO:0000313" key="2">
    <source>
        <dbReference type="Proteomes" id="UP001150603"/>
    </source>
</evidence>
<dbReference type="Proteomes" id="UP001150603">
    <property type="component" value="Unassembled WGS sequence"/>
</dbReference>
<name>A0ACC1JH80_9FUNG</name>
<dbReference type="EMBL" id="JANBPW010000042">
    <property type="protein sequence ID" value="KAJ1951196.1"/>
    <property type="molecule type" value="Genomic_DNA"/>
</dbReference>
<protein>
    <submittedName>
        <fullName evidence="1">Uncharacterized protein</fullName>
    </submittedName>
</protein>